<evidence type="ECO:0000313" key="4">
    <source>
        <dbReference type="Proteomes" id="UP000215145"/>
    </source>
</evidence>
<dbReference type="InterPro" id="IPR055354">
    <property type="entry name" value="DUF7507"/>
</dbReference>
<evidence type="ECO:0000259" key="2">
    <source>
        <dbReference type="Pfam" id="PF24346"/>
    </source>
</evidence>
<evidence type="ECO:0000259" key="1">
    <source>
        <dbReference type="Pfam" id="PF01345"/>
    </source>
</evidence>
<feature type="domain" description="DUF7507" evidence="2">
    <location>
        <begin position="295"/>
        <end position="383"/>
    </location>
</feature>
<proteinExistence type="predicted"/>
<dbReference type="Proteomes" id="UP000215145">
    <property type="component" value="Unassembled WGS sequence"/>
</dbReference>
<dbReference type="PANTHER" id="PTHR34819">
    <property type="entry name" value="LARGE CYSTEINE-RICH PERIPLASMIC PROTEIN OMCB"/>
    <property type="match status" value="1"/>
</dbReference>
<dbReference type="PANTHER" id="PTHR34819:SF3">
    <property type="entry name" value="CELL SURFACE PROTEIN"/>
    <property type="match status" value="1"/>
</dbReference>
<dbReference type="InterPro" id="IPR047589">
    <property type="entry name" value="DUF11_rpt"/>
</dbReference>
<feature type="domain" description="DUF7507" evidence="2">
    <location>
        <begin position="398"/>
        <end position="489"/>
    </location>
</feature>
<protein>
    <recommendedName>
        <fullName evidence="5">DUF11 domain-containing protein</fullName>
    </recommendedName>
</protein>
<dbReference type="InterPro" id="IPR051172">
    <property type="entry name" value="Chlamydia_OmcB"/>
</dbReference>
<evidence type="ECO:0000313" key="3">
    <source>
        <dbReference type="EMBL" id="OXM13428.1"/>
    </source>
</evidence>
<feature type="domain" description="DUF7507" evidence="2">
    <location>
        <begin position="701"/>
        <end position="786"/>
    </location>
</feature>
<dbReference type="InterPro" id="IPR001434">
    <property type="entry name" value="OmcB-like_DUF11"/>
</dbReference>
<feature type="domain" description="DUF7507" evidence="2">
    <location>
        <begin position="94"/>
        <end position="180"/>
    </location>
</feature>
<gene>
    <name evidence="3" type="ORF">CGZ75_20465</name>
</gene>
<feature type="domain" description="DUF7507" evidence="2">
    <location>
        <begin position="600"/>
        <end position="687"/>
    </location>
</feature>
<keyword evidence="4" id="KW-1185">Reference proteome</keyword>
<dbReference type="AlphaFoldDB" id="A0A229NUA3"/>
<feature type="domain" description="DUF7507" evidence="2">
    <location>
        <begin position="195"/>
        <end position="279"/>
    </location>
</feature>
<dbReference type="Pfam" id="PF01345">
    <property type="entry name" value="DUF11"/>
    <property type="match status" value="1"/>
</dbReference>
<dbReference type="EMBL" id="NMUQ01000003">
    <property type="protein sequence ID" value="OXM13428.1"/>
    <property type="molecule type" value="Genomic_DNA"/>
</dbReference>
<reference evidence="3 4" key="1">
    <citation type="submission" date="2017-07" db="EMBL/GenBank/DDBJ databases">
        <title>Paenibacillus herberti R33 genome sequencing and assembly.</title>
        <authorList>
            <person name="Su W."/>
        </authorList>
    </citation>
    <scope>NUCLEOTIDE SEQUENCE [LARGE SCALE GENOMIC DNA]</scope>
    <source>
        <strain evidence="3 4">R33</strain>
    </source>
</reference>
<accession>A0A229NUA3</accession>
<feature type="domain" description="DUF11" evidence="1">
    <location>
        <begin position="1108"/>
        <end position="1200"/>
    </location>
</feature>
<dbReference type="OrthoDB" id="2490638at2"/>
<comment type="caution">
    <text evidence="3">The sequence shown here is derived from an EMBL/GenBank/DDBJ whole genome shotgun (WGS) entry which is preliminary data.</text>
</comment>
<feature type="domain" description="DUF7507" evidence="2">
    <location>
        <begin position="805"/>
        <end position="891"/>
    </location>
</feature>
<sequence length="1252" mass="127975">MAGQTIYFQLLVTNTGDTTLTQIEVKDVLDPGGVLLDITLDSLPPGVTNSQQIAYTIPDPPPAGFLNNILTANAPLSSVAAESNVFIDINDSVPGISISKSADHITAPPGEIVEYSLVVSNTGTTDLGSVVVSDPTLGFSATIDLPAGESTTQLVLFQVPFGTAAGTLITNTATATANGVTSQSSWTVTVSAEAEILLEKDADVSTAVPGDIVQYTFTITNIGNLPLTGIVLTDSDIGVSIPIGSLDVGMSVQPTADFMIPFGTPAGTFTNNASVTSDQGAEGFGSGVVMISPSASLTFMKTASETLASPGDSISYTFNFFNSGNITLTNVFLTDPTLGIAQSIETLLPGMDFGLEFLDEFTIPAGSLPGTEFTNTATVTTDQLAPIQSSATVTVQAAPSISLDKSVLPTSASIGDTVIYTFVITNNGNVPLTGIMLTDPTLGISLNIPDLDVGASNTQMIDFVVPMDALVTIINTATVTGDASGTTVQAQAMATLTVNRPIIDFTKTVDHSSANPGDTVTFMITINYFGTEPNFFVQLDDELLDVHVGFFLNPGGFASDTSTFVIPALPGGTVITNTATLTGNGVMEEVSATVTVNSVPAISILKTANTASAAPGDTITYTITVQNTGNVVLPDVSVMDPLLGISTPPAPLAIGGSQVVMGSFTIPLGTPAGTIITNTATASSSLTSPTQSSASVSVLSAPVLAITKTADRSSAAPEETIFYTITVTNSSVSTINGIQLTDAVLGLSVAIGTLGPGDSVNVPASFTVPAGTPAGTIITNTATVRSPTTLPASDSVSVTVAVGTSLSITKSATPGSTSAGGIVIYTITVTNTGNTVLTNTTVSDPTLSLSIPVGQLQPGQSRSQSIPFQLPFTLAPGSVFTNTATATSDQTSPVQASAEVFVLPPPQATVTVSPFPAFGLSGGEVTVTVTVTNPSSVTLTNLVLVNDFLGINITVPSLAPGGSFSIVRTVLIPAGTPAGTELSSLAILNTDQTPTTAAQVLVIVQPAPVLALSKTVRAPEAVPGEKVRFKIQAVNIGNTVLTGVLTDPLLQLAIGPITLSPQNRFTVSVPFVIPPETLNGATITNTAFFEGSGVAQQASASVKVLRVLDVSKKSNKKESFLGDTIRFTILVENSSIFNAVNSVLQDVLAPSVALVPGSVTVNDVVQPDSSLRSGVKLGTIGPGQRVVVRFTVKNLSIPRSTGSSLTQSADPQSGVLLNQAVVTFHVLSPSGRNVTVQALSNISRVIVTEEEE</sequence>
<dbReference type="NCBIfam" id="TIGR01451">
    <property type="entry name" value="B_ant_repeat"/>
    <property type="match status" value="8"/>
</dbReference>
<dbReference type="Pfam" id="PF24346">
    <property type="entry name" value="DUF7507"/>
    <property type="match status" value="7"/>
</dbReference>
<organism evidence="3 4">
    <name type="scientific">Paenibacillus herberti</name>
    <dbReference type="NCBI Taxonomy" id="1619309"/>
    <lineage>
        <taxon>Bacteria</taxon>
        <taxon>Bacillati</taxon>
        <taxon>Bacillota</taxon>
        <taxon>Bacilli</taxon>
        <taxon>Bacillales</taxon>
        <taxon>Paenibacillaceae</taxon>
        <taxon>Paenibacillus</taxon>
    </lineage>
</organism>
<evidence type="ECO:0008006" key="5">
    <source>
        <dbReference type="Google" id="ProtNLM"/>
    </source>
</evidence>
<name>A0A229NUA3_9BACL</name>